<dbReference type="EMBL" id="BQKI01000073">
    <property type="protein sequence ID" value="GJN17045.1"/>
    <property type="molecule type" value="Genomic_DNA"/>
</dbReference>
<proteinExistence type="inferred from homology"/>
<keyword evidence="2" id="KW-0732">Signal</keyword>
<comment type="caution">
    <text evidence="5">The sequence shown here is derived from an EMBL/GenBank/DDBJ whole genome shotgun (WGS) entry which is preliminary data.</text>
</comment>
<dbReference type="GO" id="GO:0006508">
    <property type="term" value="P:proteolysis"/>
    <property type="evidence" value="ECO:0007669"/>
    <property type="project" value="InterPro"/>
</dbReference>
<dbReference type="AlphaFoldDB" id="A0AAV5E338"/>
<keyword evidence="6" id="KW-1185">Reference proteome</keyword>
<dbReference type="PANTHER" id="PTHR10795">
    <property type="entry name" value="PROPROTEIN CONVERTASE SUBTILISIN/KEXIN"/>
    <property type="match status" value="1"/>
</dbReference>
<dbReference type="InterPro" id="IPR000209">
    <property type="entry name" value="Peptidase_S8/S53_dom"/>
</dbReference>
<evidence type="ECO:0000256" key="1">
    <source>
        <dbReference type="ARBA" id="ARBA00011073"/>
    </source>
</evidence>
<dbReference type="InterPro" id="IPR041469">
    <property type="entry name" value="Subtilisin-like_FN3"/>
</dbReference>
<accession>A0AAV5E338</accession>
<dbReference type="GO" id="GO:0004252">
    <property type="term" value="F:serine-type endopeptidase activity"/>
    <property type="evidence" value="ECO:0007669"/>
    <property type="project" value="InterPro"/>
</dbReference>
<evidence type="ECO:0000259" key="3">
    <source>
        <dbReference type="Pfam" id="PF00082"/>
    </source>
</evidence>
<gene>
    <name evidence="5" type="primary">gb04083</name>
    <name evidence="5" type="ORF">PR202_gb04083</name>
</gene>
<evidence type="ECO:0000256" key="2">
    <source>
        <dbReference type="ARBA" id="ARBA00022729"/>
    </source>
</evidence>
<evidence type="ECO:0000313" key="5">
    <source>
        <dbReference type="EMBL" id="GJN17045.1"/>
    </source>
</evidence>
<reference evidence="5" key="1">
    <citation type="journal article" date="2018" name="DNA Res.">
        <title>Multiple hybrid de novo genome assembly of finger millet, an orphan allotetraploid crop.</title>
        <authorList>
            <person name="Hatakeyama M."/>
            <person name="Aluri S."/>
            <person name="Balachadran M.T."/>
            <person name="Sivarajan S.R."/>
            <person name="Patrignani A."/>
            <person name="Gruter S."/>
            <person name="Poveda L."/>
            <person name="Shimizu-Inatsugi R."/>
            <person name="Baeten J."/>
            <person name="Francoijs K.J."/>
            <person name="Nataraja K.N."/>
            <person name="Reddy Y.A.N."/>
            <person name="Phadnis S."/>
            <person name="Ravikumar R.L."/>
            <person name="Schlapbach R."/>
            <person name="Sreeman S.M."/>
            <person name="Shimizu K.K."/>
        </authorList>
    </citation>
    <scope>NUCLEOTIDE SEQUENCE</scope>
</reference>
<organism evidence="5 6">
    <name type="scientific">Eleusine coracana subsp. coracana</name>
    <dbReference type="NCBI Taxonomy" id="191504"/>
    <lineage>
        <taxon>Eukaryota</taxon>
        <taxon>Viridiplantae</taxon>
        <taxon>Streptophyta</taxon>
        <taxon>Embryophyta</taxon>
        <taxon>Tracheophyta</taxon>
        <taxon>Spermatophyta</taxon>
        <taxon>Magnoliopsida</taxon>
        <taxon>Liliopsida</taxon>
        <taxon>Poales</taxon>
        <taxon>Poaceae</taxon>
        <taxon>PACMAD clade</taxon>
        <taxon>Chloridoideae</taxon>
        <taxon>Cynodonteae</taxon>
        <taxon>Eleusininae</taxon>
        <taxon>Eleusine</taxon>
    </lineage>
</organism>
<comment type="similarity">
    <text evidence="1">Belongs to the peptidase S8 family.</text>
</comment>
<dbReference type="Gene3D" id="3.40.50.200">
    <property type="entry name" value="Peptidase S8/S53 domain"/>
    <property type="match status" value="1"/>
</dbReference>
<evidence type="ECO:0000259" key="4">
    <source>
        <dbReference type="Pfam" id="PF17766"/>
    </source>
</evidence>
<protein>
    <recommendedName>
        <fullName evidence="7">Peptidase S8/S53 domain-containing protein</fullName>
    </recommendedName>
</protein>
<dbReference type="SUPFAM" id="SSF52743">
    <property type="entry name" value="Subtilisin-like"/>
    <property type="match status" value="1"/>
</dbReference>
<dbReference type="InterPro" id="IPR036852">
    <property type="entry name" value="Peptidase_S8/S53_dom_sf"/>
</dbReference>
<dbReference type="Gene3D" id="3.50.30.30">
    <property type="match status" value="1"/>
</dbReference>
<name>A0AAV5E338_ELECO</name>
<dbReference type="Proteomes" id="UP001054889">
    <property type="component" value="Unassembled WGS sequence"/>
</dbReference>
<sequence length="347" mass="37714">MSAMSLHYDHHREWHSAILVSVKSSTHDRQVASRGSSVATRKRSTALWRSFLPQSSMLSRTRRASSLPMTFIIIHCAMTPHAGPGIHHLHVQPKADWSALLQKGLVATNAHLKEATSLLNYIKYRTLSTCTLKLEQTKLGIQPAPVVVNYSSRGPSQSSVILKPDIMAPGHNIIASVAAVQPSSWMGHTPLWSNFGIMSGTSMVCLHASGVAALLHVVHPDWTPAMIKSAIMATTTSTDNTLRPITDARFENTTVASPLAMGSGQSNWPTPLCKISLASPLAAKYTDKQIMAITRSSTAYNCSISSIDVNYPSFIANATSGGMRFSRTVTNVRKAMAVYHVSWDSPR</sequence>
<reference evidence="5" key="2">
    <citation type="submission" date="2021-12" db="EMBL/GenBank/DDBJ databases">
        <title>Resequencing data analysis of finger millet.</title>
        <authorList>
            <person name="Hatakeyama M."/>
            <person name="Aluri S."/>
            <person name="Balachadran M.T."/>
            <person name="Sivarajan S.R."/>
            <person name="Poveda L."/>
            <person name="Shimizu-Inatsugi R."/>
            <person name="Schlapbach R."/>
            <person name="Sreeman S.M."/>
            <person name="Shimizu K.K."/>
        </authorList>
    </citation>
    <scope>NUCLEOTIDE SEQUENCE</scope>
</reference>
<evidence type="ECO:0000313" key="6">
    <source>
        <dbReference type="Proteomes" id="UP001054889"/>
    </source>
</evidence>
<dbReference type="InterPro" id="IPR045051">
    <property type="entry name" value="SBT"/>
</dbReference>
<evidence type="ECO:0008006" key="7">
    <source>
        <dbReference type="Google" id="ProtNLM"/>
    </source>
</evidence>
<feature type="domain" description="Subtilisin-like protease fibronectin type-III" evidence="4">
    <location>
        <begin position="308"/>
        <end position="346"/>
    </location>
</feature>
<dbReference type="Pfam" id="PF00082">
    <property type="entry name" value="Peptidase_S8"/>
    <property type="match status" value="1"/>
</dbReference>
<feature type="domain" description="Peptidase S8/S53" evidence="3">
    <location>
        <begin position="142"/>
        <end position="238"/>
    </location>
</feature>
<dbReference type="Gene3D" id="2.60.40.2310">
    <property type="match status" value="1"/>
</dbReference>
<dbReference type="Pfam" id="PF17766">
    <property type="entry name" value="fn3_6"/>
    <property type="match status" value="1"/>
</dbReference>